<feature type="signal peptide" evidence="1">
    <location>
        <begin position="1"/>
        <end position="25"/>
    </location>
</feature>
<protein>
    <submittedName>
        <fullName evidence="2">Uncharacterized protein</fullName>
    </submittedName>
</protein>
<dbReference type="Proteomes" id="UP000013117">
    <property type="component" value="Unassembled WGS sequence"/>
</dbReference>
<dbReference type="PATRIC" id="fig|1120926.3.peg.689"/>
<keyword evidence="1" id="KW-0732">Signal</keyword>
<evidence type="ECO:0000313" key="3">
    <source>
        <dbReference type="Proteomes" id="UP000013117"/>
    </source>
</evidence>
<sequence>MYAKQKMRFKIGIFLSCIISSLCFANTICPSESQIEQLLKQKHLSLHFDSNYLSCKVLPNNPNQVVIAYAEEIDTEQDQEPSDFQLTFLTLDATTLRVLDIYPVKNRLVSDAIELESIALDMANYAVSENKNLVGIRANYMGRSQPNPYSTTLLNLYDLQNKKQFLDGLVVKQYTAETDTRCNANIEKRNSILIMQKNKTNQYFDIKVQSKIDQYKMSGTSEDCKESKHHYSQQSFLLKYSDAHYQIPQNFKDKYQY</sequence>
<evidence type="ECO:0000256" key="1">
    <source>
        <dbReference type="SAM" id="SignalP"/>
    </source>
</evidence>
<evidence type="ECO:0000313" key="2">
    <source>
        <dbReference type="EMBL" id="ENV35073.1"/>
    </source>
</evidence>
<comment type="caution">
    <text evidence="2">The sequence shown here is derived from an EMBL/GenBank/DDBJ whole genome shotgun (WGS) entry which is preliminary data.</text>
</comment>
<dbReference type="STRING" id="202952.GCA_000747725_03034"/>
<dbReference type="AlphaFoldDB" id="N8ZTM0"/>
<dbReference type="HOGENOM" id="CLU_086976_1_0_6"/>
<dbReference type="EMBL" id="APPN01000050">
    <property type="protein sequence ID" value="ENV35073.1"/>
    <property type="molecule type" value="Genomic_DNA"/>
</dbReference>
<proteinExistence type="predicted"/>
<keyword evidence="3" id="KW-1185">Reference proteome</keyword>
<reference evidence="2 3" key="1">
    <citation type="submission" date="2013-02" db="EMBL/GenBank/DDBJ databases">
        <title>The Genome Sequence of Acinetobacter gerneri CIP 107464.</title>
        <authorList>
            <consortium name="The Broad Institute Genome Sequencing Platform"/>
            <consortium name="The Broad Institute Genome Sequencing Center for Infectious Disease"/>
            <person name="Cerqueira G."/>
            <person name="Feldgarden M."/>
            <person name="Courvalin P."/>
            <person name="Perichon B."/>
            <person name="Grillot-Courvalin C."/>
            <person name="Clermont D."/>
            <person name="Rocha E."/>
            <person name="Yoon E.-J."/>
            <person name="Nemec A."/>
            <person name="Walker B."/>
            <person name="Young S.K."/>
            <person name="Zeng Q."/>
            <person name="Gargeya S."/>
            <person name="Fitzgerald M."/>
            <person name="Haas B."/>
            <person name="Abouelleil A."/>
            <person name="Alvarado L."/>
            <person name="Arachchi H.M."/>
            <person name="Berlin A.M."/>
            <person name="Chapman S.B."/>
            <person name="Dewar J."/>
            <person name="Goldberg J."/>
            <person name="Griggs A."/>
            <person name="Gujja S."/>
            <person name="Hansen M."/>
            <person name="Howarth C."/>
            <person name="Imamovic A."/>
            <person name="Larimer J."/>
            <person name="McCowan C."/>
            <person name="Murphy C."/>
            <person name="Neiman D."/>
            <person name="Pearson M."/>
            <person name="Priest M."/>
            <person name="Roberts A."/>
            <person name="Saif S."/>
            <person name="Shea T."/>
            <person name="Sisk P."/>
            <person name="Sykes S."/>
            <person name="Wortman J."/>
            <person name="Nusbaum C."/>
            <person name="Birren B."/>
        </authorList>
    </citation>
    <scope>NUCLEOTIDE SEQUENCE [LARGE SCALE GENOMIC DNA]</scope>
    <source>
        <strain evidence="2 3">CIP 107464</strain>
    </source>
</reference>
<feature type="chain" id="PRO_5004138226" evidence="1">
    <location>
        <begin position="26"/>
        <end position="257"/>
    </location>
</feature>
<organism evidence="2 3">
    <name type="scientific">Acinetobacter gerneri DSM 14967 = CIP 107464 = MTCC 9824</name>
    <dbReference type="NCBI Taxonomy" id="1120926"/>
    <lineage>
        <taxon>Bacteria</taxon>
        <taxon>Pseudomonadati</taxon>
        <taxon>Pseudomonadota</taxon>
        <taxon>Gammaproteobacteria</taxon>
        <taxon>Moraxellales</taxon>
        <taxon>Moraxellaceae</taxon>
        <taxon>Acinetobacter</taxon>
    </lineage>
</organism>
<name>N8ZTM0_9GAMM</name>
<accession>N8ZTM0</accession>
<dbReference type="eggNOG" id="ENOG502ZAZM">
    <property type="taxonomic scope" value="Bacteria"/>
</dbReference>
<gene>
    <name evidence="2" type="ORF">F960_00723</name>
</gene>